<keyword evidence="2" id="KW-1185">Reference proteome</keyword>
<evidence type="ECO:0000313" key="2">
    <source>
        <dbReference type="Proteomes" id="UP000276133"/>
    </source>
</evidence>
<dbReference type="EMBL" id="REGN01001895">
    <property type="protein sequence ID" value="RNA31778.1"/>
    <property type="molecule type" value="Genomic_DNA"/>
</dbReference>
<name>A0A3M7S871_BRAPC</name>
<reference evidence="1 2" key="1">
    <citation type="journal article" date="2018" name="Sci. Rep.">
        <title>Genomic signatures of local adaptation to the degree of environmental predictability in rotifers.</title>
        <authorList>
            <person name="Franch-Gras L."/>
            <person name="Hahn C."/>
            <person name="Garcia-Roger E.M."/>
            <person name="Carmona M.J."/>
            <person name="Serra M."/>
            <person name="Gomez A."/>
        </authorList>
    </citation>
    <scope>NUCLEOTIDE SEQUENCE [LARGE SCALE GENOMIC DNA]</scope>
    <source>
        <strain evidence="1">HYR1</strain>
    </source>
</reference>
<evidence type="ECO:0000313" key="1">
    <source>
        <dbReference type="EMBL" id="RNA31778.1"/>
    </source>
</evidence>
<sequence length="60" mass="6365">MASRIRSESDLLPAQLGSSLTIKLAALLGDECMAGELCEPIKLASSTDTRGFTSTLEAFF</sequence>
<protein>
    <submittedName>
        <fullName evidence="1">Uncharacterized protein</fullName>
    </submittedName>
</protein>
<dbReference type="AlphaFoldDB" id="A0A3M7S871"/>
<organism evidence="1 2">
    <name type="scientific">Brachionus plicatilis</name>
    <name type="common">Marine rotifer</name>
    <name type="synonym">Brachionus muelleri</name>
    <dbReference type="NCBI Taxonomy" id="10195"/>
    <lineage>
        <taxon>Eukaryota</taxon>
        <taxon>Metazoa</taxon>
        <taxon>Spiralia</taxon>
        <taxon>Gnathifera</taxon>
        <taxon>Rotifera</taxon>
        <taxon>Eurotatoria</taxon>
        <taxon>Monogononta</taxon>
        <taxon>Pseudotrocha</taxon>
        <taxon>Ploima</taxon>
        <taxon>Brachionidae</taxon>
        <taxon>Brachionus</taxon>
    </lineage>
</organism>
<comment type="caution">
    <text evidence="1">The sequence shown here is derived from an EMBL/GenBank/DDBJ whole genome shotgun (WGS) entry which is preliminary data.</text>
</comment>
<proteinExistence type="predicted"/>
<gene>
    <name evidence="1" type="ORF">BpHYR1_054492</name>
</gene>
<dbReference type="Proteomes" id="UP000276133">
    <property type="component" value="Unassembled WGS sequence"/>
</dbReference>
<accession>A0A3M7S871</accession>